<dbReference type="EMBL" id="SNYO01000006">
    <property type="protein sequence ID" value="TDQ54087.1"/>
    <property type="molecule type" value="Genomic_DNA"/>
</dbReference>
<dbReference type="PROSITE" id="PS00674">
    <property type="entry name" value="AAA"/>
    <property type="match status" value="1"/>
</dbReference>
<proteinExistence type="inferred from homology"/>
<reference evidence="5 6" key="1">
    <citation type="submission" date="2019-03" db="EMBL/GenBank/DDBJ databases">
        <title>Genomic Encyclopedia of Type Strains, Phase IV (KMG-IV): sequencing the most valuable type-strain genomes for metagenomic binning, comparative biology and taxonomic classification.</title>
        <authorList>
            <person name="Goeker M."/>
        </authorList>
    </citation>
    <scope>NUCLEOTIDE SEQUENCE [LARGE SCALE GENOMIC DNA]</scope>
    <source>
        <strain evidence="5 6">DSM 45775</strain>
    </source>
</reference>
<name>A0A4R6V6J7_9PSEU</name>
<dbReference type="GO" id="GO:0005524">
    <property type="term" value="F:ATP binding"/>
    <property type="evidence" value="ECO:0007669"/>
    <property type="project" value="UniProtKB-KW"/>
</dbReference>
<organism evidence="5 6">
    <name type="scientific">Actinomycetospora succinea</name>
    <dbReference type="NCBI Taxonomy" id="663603"/>
    <lineage>
        <taxon>Bacteria</taxon>
        <taxon>Bacillati</taxon>
        <taxon>Actinomycetota</taxon>
        <taxon>Actinomycetes</taxon>
        <taxon>Pseudonocardiales</taxon>
        <taxon>Pseudonocardiaceae</taxon>
        <taxon>Actinomycetospora</taxon>
    </lineage>
</organism>
<evidence type="ECO:0000313" key="6">
    <source>
        <dbReference type="Proteomes" id="UP000295705"/>
    </source>
</evidence>
<dbReference type="SMART" id="SM00382">
    <property type="entry name" value="AAA"/>
    <property type="match status" value="1"/>
</dbReference>
<evidence type="ECO:0000256" key="3">
    <source>
        <dbReference type="RuleBase" id="RU003651"/>
    </source>
</evidence>
<dbReference type="Proteomes" id="UP000295705">
    <property type="component" value="Unassembled WGS sequence"/>
</dbReference>
<protein>
    <submittedName>
        <fullName evidence="5">Transitional endoplasmic reticulum ATPase</fullName>
    </submittedName>
</protein>
<dbReference type="InterPro" id="IPR003959">
    <property type="entry name" value="ATPase_AAA_core"/>
</dbReference>
<dbReference type="InterPro" id="IPR050168">
    <property type="entry name" value="AAA_ATPase_domain"/>
</dbReference>
<gene>
    <name evidence="5" type="ORF">EV188_106234</name>
</gene>
<keyword evidence="1 3" id="KW-0547">Nucleotide-binding</keyword>
<evidence type="ECO:0000256" key="2">
    <source>
        <dbReference type="ARBA" id="ARBA00022840"/>
    </source>
</evidence>
<accession>A0A4R6V6J7</accession>
<dbReference type="Pfam" id="PF00004">
    <property type="entry name" value="AAA"/>
    <property type="match status" value="1"/>
</dbReference>
<dbReference type="PANTHER" id="PTHR23077:SF171">
    <property type="entry name" value="NUCLEAR VALOSIN-CONTAINING PROTEIN-LIKE"/>
    <property type="match status" value="1"/>
</dbReference>
<dbReference type="Gene3D" id="1.10.8.60">
    <property type="match status" value="1"/>
</dbReference>
<keyword evidence="6" id="KW-1185">Reference proteome</keyword>
<evidence type="ECO:0000259" key="4">
    <source>
        <dbReference type="SMART" id="SM00382"/>
    </source>
</evidence>
<dbReference type="SUPFAM" id="SSF52540">
    <property type="entry name" value="P-loop containing nucleoside triphosphate hydrolases"/>
    <property type="match status" value="1"/>
</dbReference>
<sequence>MSGLSGIPARIRALSDDERYIYAELITGKIVIIESDADEDESPYTVGELLLLSDALEIVDRLAPRTLWPTSDSVGVVKKINHDKTLVEFGSAIRAVPTLQDVKYEVGNTVEADEVWGVSTVLSELPISVFDRGDEADDIEQYIVEPDTYTDSLDSFGGSEAIKNRAQKLVEAPMLHAERLEKIGAKSVKGVLFTGRPGTGKTKLAKILAHRTGATLYAVNGPQVFNKWYGSSEKLVKKLFEHAAGQEKSLVFFDEIDSVAGQRNDSSHEASKRVVAALLTAMDGLGGGSNVVVVATTNRPQDIDEALRRPGRFDSEIEFTYPNEPDRLLVLQAAGRGIAVTGAMPFAEIARGTSGWSQADLASIWTEAALFAAIDGRESIRAEDFRRGLLQAAETRKTRKRRKVD</sequence>
<evidence type="ECO:0000256" key="1">
    <source>
        <dbReference type="ARBA" id="ARBA00022741"/>
    </source>
</evidence>
<dbReference type="AlphaFoldDB" id="A0A4R6V6J7"/>
<dbReference type="GO" id="GO:0016887">
    <property type="term" value="F:ATP hydrolysis activity"/>
    <property type="evidence" value="ECO:0007669"/>
    <property type="project" value="InterPro"/>
</dbReference>
<dbReference type="Gene3D" id="3.40.50.300">
    <property type="entry name" value="P-loop containing nucleotide triphosphate hydrolases"/>
    <property type="match status" value="1"/>
</dbReference>
<dbReference type="InterPro" id="IPR003593">
    <property type="entry name" value="AAA+_ATPase"/>
</dbReference>
<comment type="similarity">
    <text evidence="3">Belongs to the AAA ATPase family.</text>
</comment>
<dbReference type="FunFam" id="3.40.50.300:FF:000012">
    <property type="entry name" value="Transitional endoplasmic reticulum ATPase"/>
    <property type="match status" value="1"/>
</dbReference>
<comment type="caution">
    <text evidence="5">The sequence shown here is derived from an EMBL/GenBank/DDBJ whole genome shotgun (WGS) entry which is preliminary data.</text>
</comment>
<evidence type="ECO:0000313" key="5">
    <source>
        <dbReference type="EMBL" id="TDQ54087.1"/>
    </source>
</evidence>
<dbReference type="InterPro" id="IPR003960">
    <property type="entry name" value="ATPase_AAA_CS"/>
</dbReference>
<feature type="domain" description="AAA+ ATPase" evidence="4">
    <location>
        <begin position="187"/>
        <end position="323"/>
    </location>
</feature>
<dbReference type="PANTHER" id="PTHR23077">
    <property type="entry name" value="AAA-FAMILY ATPASE"/>
    <property type="match status" value="1"/>
</dbReference>
<dbReference type="InterPro" id="IPR027417">
    <property type="entry name" value="P-loop_NTPase"/>
</dbReference>
<keyword evidence="2 3" id="KW-0067">ATP-binding</keyword>